<dbReference type="Proteomes" id="UP000282323">
    <property type="component" value="Unassembled WGS sequence"/>
</dbReference>
<comment type="caution">
    <text evidence="4">The sequence shown here is derived from an EMBL/GenBank/DDBJ whole genome shotgun (WGS) entry which is preliminary data.</text>
</comment>
<dbReference type="PANTHER" id="PTHR43080:SF2">
    <property type="entry name" value="CBS DOMAIN-CONTAINING PROTEIN"/>
    <property type="match status" value="1"/>
</dbReference>
<dbReference type="InterPro" id="IPR051257">
    <property type="entry name" value="Diverse_CBS-Domain"/>
</dbReference>
<feature type="domain" description="CBS" evidence="3">
    <location>
        <begin position="1"/>
        <end position="59"/>
    </location>
</feature>
<keyword evidence="1 2" id="KW-0129">CBS domain</keyword>
<reference evidence="4 5" key="1">
    <citation type="submission" date="2018-10" db="EMBL/GenBank/DDBJ databases">
        <title>Natrarchaeobius chitinivorans gen. nov., sp. nov., and Natrarchaeobius haloalkaliphilus sp. nov., alkaliphilic, chitin-utilizing haloarchaea from hypersaline alkaline lakes.</title>
        <authorList>
            <person name="Sorokin D.Y."/>
            <person name="Elcheninov A.G."/>
            <person name="Kostrikina N.A."/>
            <person name="Bale N.J."/>
            <person name="Sinninghe Damste J.S."/>
            <person name="Khijniak T.V."/>
            <person name="Kublanov I.V."/>
            <person name="Toshchakov S.V."/>
        </authorList>
    </citation>
    <scope>NUCLEOTIDE SEQUENCE [LARGE SCALE GENOMIC DNA]</scope>
    <source>
        <strain evidence="4 5">AArcht4T</strain>
    </source>
</reference>
<dbReference type="InterPro" id="IPR000644">
    <property type="entry name" value="CBS_dom"/>
</dbReference>
<name>A0A3N6MBM7_NATCH</name>
<dbReference type="EMBL" id="REGA01000001">
    <property type="protein sequence ID" value="RQG98094.1"/>
    <property type="molecule type" value="Genomic_DNA"/>
</dbReference>
<dbReference type="AlphaFoldDB" id="A0A3N6MBM7"/>
<feature type="domain" description="CBS" evidence="3">
    <location>
        <begin position="66"/>
        <end position="125"/>
    </location>
</feature>
<keyword evidence="5" id="KW-1185">Reference proteome</keyword>
<protein>
    <submittedName>
        <fullName evidence="4">CBS domain-containing protein</fullName>
    </submittedName>
</protein>
<dbReference type="SUPFAM" id="SSF54631">
    <property type="entry name" value="CBS-domain pair"/>
    <property type="match status" value="1"/>
</dbReference>
<dbReference type="CDD" id="cd09836">
    <property type="entry name" value="CBS_pair_arch"/>
    <property type="match status" value="1"/>
</dbReference>
<dbReference type="PANTHER" id="PTHR43080">
    <property type="entry name" value="CBS DOMAIN-CONTAINING PROTEIN CBSX3, MITOCHONDRIAL"/>
    <property type="match status" value="1"/>
</dbReference>
<dbReference type="Gene3D" id="3.10.580.10">
    <property type="entry name" value="CBS-domain"/>
    <property type="match status" value="1"/>
</dbReference>
<gene>
    <name evidence="4" type="ORF">EA473_01060</name>
</gene>
<dbReference type="PROSITE" id="PS51371">
    <property type="entry name" value="CBS"/>
    <property type="match status" value="2"/>
</dbReference>
<sequence>MSTSLQTVTPDTLVEDAGQLMLENNVGSVIVVDGDGHLEGILTTTDFVNIVAQSEPKAETTVSRYMTTDVITASAQDSLRDVADLMIDHGFKHVPVVDDEEGVIGIISTTDLASYLSRVQTPSPEE</sequence>
<organism evidence="4 5">
    <name type="scientific">Natrarchaeobius chitinivorans</name>
    <dbReference type="NCBI Taxonomy" id="1679083"/>
    <lineage>
        <taxon>Archaea</taxon>
        <taxon>Methanobacteriati</taxon>
        <taxon>Methanobacteriota</taxon>
        <taxon>Stenosarchaea group</taxon>
        <taxon>Halobacteria</taxon>
        <taxon>Halobacteriales</taxon>
        <taxon>Natrialbaceae</taxon>
        <taxon>Natrarchaeobius</taxon>
    </lineage>
</organism>
<dbReference type="Pfam" id="PF00571">
    <property type="entry name" value="CBS"/>
    <property type="match status" value="2"/>
</dbReference>
<evidence type="ECO:0000256" key="1">
    <source>
        <dbReference type="ARBA" id="ARBA00023122"/>
    </source>
</evidence>
<evidence type="ECO:0000313" key="4">
    <source>
        <dbReference type="EMBL" id="RQG98094.1"/>
    </source>
</evidence>
<evidence type="ECO:0000256" key="2">
    <source>
        <dbReference type="PROSITE-ProRule" id="PRU00703"/>
    </source>
</evidence>
<dbReference type="SMART" id="SM00116">
    <property type="entry name" value="CBS"/>
    <property type="match status" value="2"/>
</dbReference>
<dbReference type="InterPro" id="IPR046342">
    <property type="entry name" value="CBS_dom_sf"/>
</dbReference>
<evidence type="ECO:0000259" key="3">
    <source>
        <dbReference type="PROSITE" id="PS51371"/>
    </source>
</evidence>
<proteinExistence type="predicted"/>
<accession>A0A3N6MBM7</accession>
<evidence type="ECO:0000313" key="5">
    <source>
        <dbReference type="Proteomes" id="UP000282323"/>
    </source>
</evidence>